<keyword evidence="3" id="KW-1185">Reference proteome</keyword>
<dbReference type="AlphaFoldDB" id="A0A5J5JT74"/>
<proteinExistence type="predicted"/>
<accession>A0A5J5JT74</accession>
<dbReference type="EMBL" id="VYTZ01000025">
    <property type="protein sequence ID" value="KAA9373302.1"/>
    <property type="molecule type" value="Genomic_DNA"/>
</dbReference>
<organism evidence="2 3">
    <name type="scientific">Microbispora cellulosiformans</name>
    <dbReference type="NCBI Taxonomy" id="2614688"/>
    <lineage>
        <taxon>Bacteria</taxon>
        <taxon>Bacillati</taxon>
        <taxon>Actinomycetota</taxon>
        <taxon>Actinomycetes</taxon>
        <taxon>Streptosporangiales</taxon>
        <taxon>Streptosporangiaceae</taxon>
        <taxon>Microbispora</taxon>
    </lineage>
</organism>
<dbReference type="SUPFAM" id="SSF51905">
    <property type="entry name" value="FAD/NAD(P)-binding domain"/>
    <property type="match status" value="1"/>
</dbReference>
<dbReference type="InterPro" id="IPR036188">
    <property type="entry name" value="FAD/NAD-bd_sf"/>
</dbReference>
<dbReference type="InterPro" id="IPR002938">
    <property type="entry name" value="FAD-bd"/>
</dbReference>
<gene>
    <name evidence="2" type="ORF">F5972_35860</name>
</gene>
<dbReference type="Proteomes" id="UP000327011">
    <property type="component" value="Unassembled WGS sequence"/>
</dbReference>
<dbReference type="Gene3D" id="3.50.50.60">
    <property type="entry name" value="FAD/NAD(P)-binding domain"/>
    <property type="match status" value="1"/>
</dbReference>
<dbReference type="PANTHER" id="PTHR43422">
    <property type="entry name" value="THIAMINE THIAZOLE SYNTHASE"/>
    <property type="match status" value="1"/>
</dbReference>
<name>A0A5J5JT74_9ACTN</name>
<dbReference type="Pfam" id="PF01494">
    <property type="entry name" value="FAD_binding_3"/>
    <property type="match status" value="1"/>
</dbReference>
<dbReference type="GO" id="GO:0071949">
    <property type="term" value="F:FAD binding"/>
    <property type="evidence" value="ECO:0007669"/>
    <property type="project" value="InterPro"/>
</dbReference>
<feature type="domain" description="FAD-binding" evidence="1">
    <location>
        <begin position="20"/>
        <end position="360"/>
    </location>
</feature>
<reference evidence="2 3" key="1">
    <citation type="submission" date="2019-09" db="EMBL/GenBank/DDBJ databases">
        <title>Screening of Novel Bioactive Compounds from Soil-Associated.</title>
        <authorList>
            <person name="Gong X."/>
        </authorList>
    </citation>
    <scope>NUCLEOTIDE SEQUENCE [LARGE SCALE GENOMIC DNA]</scope>
    <source>
        <strain evidence="2 3">Gxj-6</strain>
    </source>
</reference>
<comment type="caution">
    <text evidence="2">The sequence shown here is derived from an EMBL/GenBank/DDBJ whole genome shotgun (WGS) entry which is preliminary data.</text>
</comment>
<evidence type="ECO:0000313" key="2">
    <source>
        <dbReference type="EMBL" id="KAA9373302.1"/>
    </source>
</evidence>
<evidence type="ECO:0000313" key="3">
    <source>
        <dbReference type="Proteomes" id="UP000327011"/>
    </source>
</evidence>
<evidence type="ECO:0000259" key="1">
    <source>
        <dbReference type="Pfam" id="PF01494"/>
    </source>
</evidence>
<dbReference type="PANTHER" id="PTHR43422:SF3">
    <property type="entry name" value="THIAMINE THIAZOLE SYNTHASE"/>
    <property type="match status" value="1"/>
</dbReference>
<protein>
    <submittedName>
        <fullName evidence="2">Hydroxylase</fullName>
    </submittedName>
</protein>
<sequence>MERRGGGQALTGRLMGERAIVLGGGIAGLCAAHVLSRFFGEVTLVERDRYPDGPVWRRGVPHGGHAHNLFQSGLAALERLYPGIERELVAQGMRRVRMPEDVLLLTPGGWMPRFRGRHVMLAGSRALLDWVVRTRLEQAGRVRIREAAEATGLCAEDGRTTGVLVRERNAENDSWGEPAQMPADLVVDATGRHSRAPKWLERLGCGAPEETVIDSRTVYATCVFERPELHDGGWESVLIQATGDSPQAGILIPLENGRWLVSLALVGGRPAPADVEEFRAAAATLRSPVISDAVKGAEPLTPVSSYGVTENRRRRFDTMPRLPRRFVPLGDSAGYLNPSYSQGVSVAVRTALALETALSEERSIDEAVTSLRRKAAEIFEPAWKMSVGSDLRWLGPMKLPLRNRLLAWYMQRLLEVAARDRRTALALLDALHMTGPGSALFRPLVAFAVLRGGRGDDLVPPERR</sequence>